<feature type="transmembrane region" description="Helical" evidence="1">
    <location>
        <begin position="88"/>
        <end position="109"/>
    </location>
</feature>
<keyword evidence="4" id="KW-1185">Reference proteome</keyword>
<feature type="transmembrane region" description="Helical" evidence="1">
    <location>
        <begin position="16"/>
        <end position="33"/>
    </location>
</feature>
<evidence type="ECO:0000313" key="3">
    <source>
        <dbReference type="EnsemblMetazoa" id="CapteP219044"/>
    </source>
</evidence>
<feature type="transmembrane region" description="Helical" evidence="1">
    <location>
        <begin position="168"/>
        <end position="188"/>
    </location>
</feature>
<keyword evidence="1" id="KW-0472">Membrane</keyword>
<gene>
    <name evidence="2" type="ORF">CAPTEDRAFT_219044</name>
</gene>
<reference evidence="4" key="1">
    <citation type="submission" date="2012-12" db="EMBL/GenBank/DDBJ databases">
        <authorList>
            <person name="Hellsten U."/>
            <person name="Grimwood J."/>
            <person name="Chapman J.A."/>
            <person name="Shapiro H."/>
            <person name="Aerts A."/>
            <person name="Otillar R.P."/>
            <person name="Terry A.Y."/>
            <person name="Boore J.L."/>
            <person name="Simakov O."/>
            <person name="Marletaz F."/>
            <person name="Cho S.-J."/>
            <person name="Edsinger-Gonzales E."/>
            <person name="Havlak P."/>
            <person name="Kuo D.-H."/>
            <person name="Larsson T."/>
            <person name="Lv J."/>
            <person name="Arendt D."/>
            <person name="Savage R."/>
            <person name="Osoegawa K."/>
            <person name="de Jong P."/>
            <person name="Lindberg D.R."/>
            <person name="Seaver E.C."/>
            <person name="Weisblat D.A."/>
            <person name="Putnam N.H."/>
            <person name="Grigoriev I.V."/>
            <person name="Rokhsar D.S."/>
        </authorList>
    </citation>
    <scope>NUCLEOTIDE SEQUENCE</scope>
    <source>
        <strain evidence="4">I ESC-2004</strain>
    </source>
</reference>
<dbReference type="OrthoDB" id="10006207at2759"/>
<protein>
    <submittedName>
        <fullName evidence="2 3">Uncharacterized protein</fullName>
    </submittedName>
</protein>
<organism evidence="2">
    <name type="scientific">Capitella teleta</name>
    <name type="common">Polychaete worm</name>
    <dbReference type="NCBI Taxonomy" id="283909"/>
    <lineage>
        <taxon>Eukaryota</taxon>
        <taxon>Metazoa</taxon>
        <taxon>Spiralia</taxon>
        <taxon>Lophotrochozoa</taxon>
        <taxon>Annelida</taxon>
        <taxon>Polychaeta</taxon>
        <taxon>Sedentaria</taxon>
        <taxon>Scolecida</taxon>
        <taxon>Capitellidae</taxon>
        <taxon>Capitella</taxon>
    </lineage>
</organism>
<feature type="transmembrane region" description="Helical" evidence="1">
    <location>
        <begin position="305"/>
        <end position="325"/>
    </location>
</feature>
<dbReference type="AlphaFoldDB" id="R7TJF9"/>
<dbReference type="EMBL" id="KB310391">
    <property type="protein sequence ID" value="ELT91686.1"/>
    <property type="molecule type" value="Genomic_DNA"/>
</dbReference>
<dbReference type="OMA" id="FMFHEDK"/>
<evidence type="ECO:0000313" key="2">
    <source>
        <dbReference type="EMBL" id="ELT91686.1"/>
    </source>
</evidence>
<dbReference type="EMBL" id="AMQN01002904">
    <property type="status" value="NOT_ANNOTATED_CDS"/>
    <property type="molecule type" value="Genomic_DNA"/>
</dbReference>
<name>R7TJF9_CAPTE</name>
<dbReference type="HOGENOM" id="CLU_802263_0_0_1"/>
<evidence type="ECO:0000256" key="1">
    <source>
        <dbReference type="SAM" id="Phobius"/>
    </source>
</evidence>
<feature type="transmembrane region" description="Helical" evidence="1">
    <location>
        <begin position="121"/>
        <end position="141"/>
    </location>
</feature>
<feature type="transmembrane region" description="Helical" evidence="1">
    <location>
        <begin position="280"/>
        <end position="299"/>
    </location>
</feature>
<evidence type="ECO:0000313" key="4">
    <source>
        <dbReference type="Proteomes" id="UP000014760"/>
    </source>
</evidence>
<feature type="transmembrane region" description="Helical" evidence="1">
    <location>
        <begin position="209"/>
        <end position="235"/>
    </location>
</feature>
<accession>R7TJF9</accession>
<dbReference type="Proteomes" id="UP000014760">
    <property type="component" value="Unassembled WGS sequence"/>
</dbReference>
<feature type="transmembrane region" description="Helical" evidence="1">
    <location>
        <begin position="45"/>
        <end position="68"/>
    </location>
</feature>
<keyword evidence="1" id="KW-1133">Transmembrane helix</keyword>
<proteinExistence type="predicted"/>
<reference evidence="3" key="3">
    <citation type="submission" date="2015-06" db="UniProtKB">
        <authorList>
            <consortium name="EnsemblMetazoa"/>
        </authorList>
    </citation>
    <scope>IDENTIFICATION</scope>
</reference>
<reference evidence="2 4" key="2">
    <citation type="journal article" date="2013" name="Nature">
        <title>Insights into bilaterian evolution from three spiralian genomes.</title>
        <authorList>
            <person name="Simakov O."/>
            <person name="Marletaz F."/>
            <person name="Cho S.J."/>
            <person name="Edsinger-Gonzales E."/>
            <person name="Havlak P."/>
            <person name="Hellsten U."/>
            <person name="Kuo D.H."/>
            <person name="Larsson T."/>
            <person name="Lv J."/>
            <person name="Arendt D."/>
            <person name="Savage R."/>
            <person name="Osoegawa K."/>
            <person name="de Jong P."/>
            <person name="Grimwood J."/>
            <person name="Chapman J.A."/>
            <person name="Shapiro H."/>
            <person name="Aerts A."/>
            <person name="Otillar R.P."/>
            <person name="Terry A.Y."/>
            <person name="Boore J.L."/>
            <person name="Grigoriev I.V."/>
            <person name="Lindberg D.R."/>
            <person name="Seaver E.C."/>
            <person name="Weisblat D.A."/>
            <person name="Putnam N.H."/>
            <person name="Rokhsar D.S."/>
        </authorList>
    </citation>
    <scope>NUCLEOTIDE SEQUENCE</scope>
    <source>
        <strain evidence="2 4">I ESC-2004</strain>
    </source>
</reference>
<dbReference type="EnsemblMetazoa" id="CapteT219044">
    <property type="protein sequence ID" value="CapteP219044"/>
    <property type="gene ID" value="CapteG219044"/>
</dbReference>
<sequence length="346" mass="38793">MDVPLTTLFRMDLIEIVRFGSMIIAFLLLAVLGDRKTWITTDLMITSGWGLALLAVPSVSMGFMVKSLEDPMMHEKPEEVITGLTPKQLLICRITGVVILGMTIVRYLTRESRDGTVHITILMSRVFVNSLVLMCQVYSYFLTNKGKKSLTWSTERDLVDEIRNSAQFVKAGIVGTLLWLLGTLVHLLRSNDYMTYPQHNIRLNNHLRLDAWLAMVSAIAFLAFPDYLLSAVFGITVPNAVHFHLMRGIGAFSMGEAVISMQAPGFLHERDKRAQLHGRLTTQLCLLAPCAFACYVSGIMKPKQFLFLFLLVAPVIVNALIAYFTDCTVIYRVPKRDTEVNGGKDD</sequence>
<keyword evidence="1" id="KW-0812">Transmembrane</keyword>